<evidence type="ECO:0000256" key="4">
    <source>
        <dbReference type="ARBA" id="ARBA00023136"/>
    </source>
</evidence>
<evidence type="ECO:0000256" key="1">
    <source>
        <dbReference type="ARBA" id="ARBA00022448"/>
    </source>
</evidence>
<dbReference type="WBParaSite" id="GPUH_0000783601-mRNA-1">
    <property type="protein sequence ID" value="GPUH_0000783601-mRNA-1"/>
    <property type="gene ID" value="GPUH_0000783601"/>
</dbReference>
<dbReference type="InterPro" id="IPR050835">
    <property type="entry name" value="ABC_transporter_sub-D"/>
</dbReference>
<keyword evidence="2 5" id="KW-0812">Transmembrane</keyword>
<keyword evidence="3 5" id="KW-1133">Transmembrane helix</keyword>
<sequence>LDGRLKNVDQCLTDDIAMFCQTSARLYSLIAKPLFDIAFIGLTLIYKSRKKGSGARTMLPLTMGFAVLLGTAGLLKQISPKFGEMVSEEAKRKGHLRFLHSRIIAHSEEIAFYGGNEVLY</sequence>
<name>A0A183DGI6_9BILA</name>
<feature type="transmembrane region" description="Helical" evidence="5">
    <location>
        <begin position="58"/>
        <end position="75"/>
    </location>
</feature>
<dbReference type="GO" id="GO:0140359">
    <property type="term" value="F:ABC-type transporter activity"/>
    <property type="evidence" value="ECO:0007669"/>
    <property type="project" value="InterPro"/>
</dbReference>
<dbReference type="GO" id="GO:0015910">
    <property type="term" value="P:long-chain fatty acid import into peroxisome"/>
    <property type="evidence" value="ECO:0007669"/>
    <property type="project" value="TreeGrafter"/>
</dbReference>
<protein>
    <submittedName>
        <fullName evidence="7">ABC transmembrane type-1 domain-containing protein</fullName>
    </submittedName>
</protein>
<evidence type="ECO:0000256" key="2">
    <source>
        <dbReference type="ARBA" id="ARBA00022692"/>
    </source>
</evidence>
<dbReference type="GO" id="GO:0005778">
    <property type="term" value="C:peroxisomal membrane"/>
    <property type="evidence" value="ECO:0007669"/>
    <property type="project" value="TreeGrafter"/>
</dbReference>
<accession>A0A183DGI6</accession>
<dbReference type="GO" id="GO:0007031">
    <property type="term" value="P:peroxisome organization"/>
    <property type="evidence" value="ECO:0007669"/>
    <property type="project" value="TreeGrafter"/>
</dbReference>
<organism evidence="7">
    <name type="scientific">Gongylonema pulchrum</name>
    <dbReference type="NCBI Taxonomy" id="637853"/>
    <lineage>
        <taxon>Eukaryota</taxon>
        <taxon>Metazoa</taxon>
        <taxon>Ecdysozoa</taxon>
        <taxon>Nematoda</taxon>
        <taxon>Chromadorea</taxon>
        <taxon>Rhabditida</taxon>
        <taxon>Spirurina</taxon>
        <taxon>Spiruromorpha</taxon>
        <taxon>Spiruroidea</taxon>
        <taxon>Gongylonematidae</taxon>
        <taxon>Gongylonema</taxon>
    </lineage>
</organism>
<dbReference type="AlphaFoldDB" id="A0A183DGI6"/>
<proteinExistence type="predicted"/>
<dbReference type="GO" id="GO:0042760">
    <property type="term" value="P:very long-chain fatty acid catabolic process"/>
    <property type="evidence" value="ECO:0007669"/>
    <property type="project" value="TreeGrafter"/>
</dbReference>
<dbReference type="GO" id="GO:0005324">
    <property type="term" value="F:long-chain fatty acid transmembrane transporter activity"/>
    <property type="evidence" value="ECO:0007669"/>
    <property type="project" value="TreeGrafter"/>
</dbReference>
<evidence type="ECO:0000256" key="5">
    <source>
        <dbReference type="SAM" id="Phobius"/>
    </source>
</evidence>
<dbReference type="GO" id="GO:0005524">
    <property type="term" value="F:ATP binding"/>
    <property type="evidence" value="ECO:0007669"/>
    <property type="project" value="InterPro"/>
</dbReference>
<feature type="domain" description="ABC transmembrane type-1" evidence="6">
    <location>
        <begin position="1"/>
        <end position="118"/>
    </location>
</feature>
<dbReference type="GO" id="GO:0006635">
    <property type="term" value="P:fatty acid beta-oxidation"/>
    <property type="evidence" value="ECO:0007669"/>
    <property type="project" value="TreeGrafter"/>
</dbReference>
<dbReference type="PANTHER" id="PTHR11384">
    <property type="entry name" value="ATP-BINDING CASSETTE, SUB-FAMILY D MEMBER"/>
    <property type="match status" value="1"/>
</dbReference>
<reference evidence="7" key="1">
    <citation type="submission" date="2016-06" db="UniProtKB">
        <authorList>
            <consortium name="WormBaseParasite"/>
        </authorList>
    </citation>
    <scope>IDENTIFICATION</scope>
</reference>
<evidence type="ECO:0000256" key="3">
    <source>
        <dbReference type="ARBA" id="ARBA00022989"/>
    </source>
</evidence>
<keyword evidence="4 5" id="KW-0472">Membrane</keyword>
<evidence type="ECO:0000313" key="7">
    <source>
        <dbReference type="WBParaSite" id="GPUH_0000783601-mRNA-1"/>
    </source>
</evidence>
<dbReference type="InterPro" id="IPR011527">
    <property type="entry name" value="ABC1_TM_dom"/>
</dbReference>
<keyword evidence="1" id="KW-0813">Transport</keyword>
<feature type="transmembrane region" description="Helical" evidence="5">
    <location>
        <begin position="26"/>
        <end position="46"/>
    </location>
</feature>
<dbReference type="PANTHER" id="PTHR11384:SF67">
    <property type="entry name" value="ATP-BINDING CASSETTE SUB-FAMILY D MEMBER 1"/>
    <property type="match status" value="1"/>
</dbReference>
<dbReference type="Pfam" id="PF06472">
    <property type="entry name" value="ABC_membrane_2"/>
    <property type="match status" value="1"/>
</dbReference>
<evidence type="ECO:0000259" key="6">
    <source>
        <dbReference type="Pfam" id="PF06472"/>
    </source>
</evidence>